<name>A0ABR7Z1L2_9PSED</name>
<dbReference type="SMART" id="SM00382">
    <property type="entry name" value="AAA"/>
    <property type="match status" value="1"/>
</dbReference>
<keyword evidence="2" id="KW-0813">Transport</keyword>
<dbReference type="PANTHER" id="PTHR43776">
    <property type="entry name" value="TRANSPORT ATP-BINDING PROTEIN"/>
    <property type="match status" value="1"/>
</dbReference>
<dbReference type="Pfam" id="PF00005">
    <property type="entry name" value="ABC_tran"/>
    <property type="match status" value="1"/>
</dbReference>
<comment type="caution">
    <text evidence="6">The sequence shown here is derived from an EMBL/GenBank/DDBJ whole genome shotgun (WGS) entry which is preliminary data.</text>
</comment>
<dbReference type="GO" id="GO:0005524">
    <property type="term" value="F:ATP binding"/>
    <property type="evidence" value="ECO:0007669"/>
    <property type="project" value="UniProtKB-KW"/>
</dbReference>
<dbReference type="InterPro" id="IPR003593">
    <property type="entry name" value="AAA+_ATPase"/>
</dbReference>
<evidence type="ECO:0000256" key="1">
    <source>
        <dbReference type="ARBA" id="ARBA00005417"/>
    </source>
</evidence>
<proteinExistence type="inferred from homology"/>
<evidence type="ECO:0000313" key="6">
    <source>
        <dbReference type="EMBL" id="MBD1599386.1"/>
    </source>
</evidence>
<dbReference type="CDD" id="cd03257">
    <property type="entry name" value="ABC_NikE_OppD_transporters"/>
    <property type="match status" value="1"/>
</dbReference>
<keyword evidence="4 6" id="KW-0067">ATP-binding</keyword>
<organism evidence="6 7">
    <name type="scientific">Pseudomonas typographi</name>
    <dbReference type="NCBI Taxonomy" id="2715964"/>
    <lineage>
        <taxon>Bacteria</taxon>
        <taxon>Pseudomonadati</taxon>
        <taxon>Pseudomonadota</taxon>
        <taxon>Gammaproteobacteria</taxon>
        <taxon>Pseudomonadales</taxon>
        <taxon>Pseudomonadaceae</taxon>
        <taxon>Pseudomonas</taxon>
    </lineage>
</organism>
<dbReference type="SUPFAM" id="SSF52540">
    <property type="entry name" value="P-loop containing nucleoside triphosphate hydrolases"/>
    <property type="match status" value="1"/>
</dbReference>
<keyword evidence="7" id="KW-1185">Reference proteome</keyword>
<evidence type="ECO:0000256" key="2">
    <source>
        <dbReference type="ARBA" id="ARBA00022448"/>
    </source>
</evidence>
<dbReference type="Gene3D" id="3.40.50.300">
    <property type="entry name" value="P-loop containing nucleotide triphosphate hydrolases"/>
    <property type="match status" value="1"/>
</dbReference>
<dbReference type="InterPro" id="IPR003439">
    <property type="entry name" value="ABC_transporter-like_ATP-bd"/>
</dbReference>
<evidence type="ECO:0000313" key="7">
    <source>
        <dbReference type="Proteomes" id="UP000805841"/>
    </source>
</evidence>
<dbReference type="Proteomes" id="UP000805841">
    <property type="component" value="Unassembled WGS sequence"/>
</dbReference>
<protein>
    <submittedName>
        <fullName evidence="6">ATP-binding cassette domain-containing protein</fullName>
    </submittedName>
</protein>
<gene>
    <name evidence="6" type="ORF">HAQ05_11810</name>
</gene>
<dbReference type="NCBIfam" id="TIGR01727">
    <property type="entry name" value="oligo_HPY"/>
    <property type="match status" value="1"/>
</dbReference>
<feature type="domain" description="ABC transporter" evidence="5">
    <location>
        <begin position="5"/>
        <end position="254"/>
    </location>
</feature>
<dbReference type="PROSITE" id="PS50893">
    <property type="entry name" value="ABC_TRANSPORTER_2"/>
    <property type="match status" value="1"/>
</dbReference>
<dbReference type="EMBL" id="JAAOCA010000013">
    <property type="protein sequence ID" value="MBD1599386.1"/>
    <property type="molecule type" value="Genomic_DNA"/>
</dbReference>
<dbReference type="PROSITE" id="PS00211">
    <property type="entry name" value="ABC_TRANSPORTER_1"/>
    <property type="match status" value="1"/>
</dbReference>
<keyword evidence="3" id="KW-0547">Nucleotide-binding</keyword>
<dbReference type="InterPro" id="IPR017871">
    <property type="entry name" value="ABC_transporter-like_CS"/>
</dbReference>
<comment type="similarity">
    <text evidence="1">Belongs to the ABC transporter superfamily.</text>
</comment>
<evidence type="ECO:0000256" key="4">
    <source>
        <dbReference type="ARBA" id="ARBA00022840"/>
    </source>
</evidence>
<reference evidence="6 7" key="1">
    <citation type="journal article" date="2020" name="Insects">
        <title>Bacteria Belonging to Pseudomonas typographi sp. nov. from the Bark Beetle Ips typographus Have Genomic Potential to Aid in the Host Ecology.</title>
        <authorList>
            <person name="Peral-Aranega E."/>
            <person name="Saati-Santamaria Z."/>
            <person name="Kolarik M."/>
            <person name="Rivas R."/>
            <person name="Garcia-Fraile P."/>
        </authorList>
    </citation>
    <scope>NUCLEOTIDE SEQUENCE [LARGE SCALE GENOMIC DNA]</scope>
    <source>
        <strain evidence="6 7">CA3A</strain>
    </source>
</reference>
<dbReference type="PANTHER" id="PTHR43776:SF7">
    <property type="entry name" value="D,D-DIPEPTIDE TRANSPORT ATP-BINDING PROTEIN DDPF-RELATED"/>
    <property type="match status" value="1"/>
</dbReference>
<accession>A0ABR7Z1L2</accession>
<dbReference type="Pfam" id="PF08352">
    <property type="entry name" value="oligo_HPY"/>
    <property type="match status" value="1"/>
</dbReference>
<sequence>MSAFISITDVHKVYRVGAGMLRRGQALQAVRGVSLAVAKGASYGLVGESGSGKSTLAKIVMGAERPSAGTVQIDGRLMDGRASALSWLRTCLQPVLQDPYGSLNPTFCVRQLVDEPLRIHHKGLSARELTLRVNTLLAQVGLPTHLALRHPRELSGGQKQRVAIARALALSPQCLVLDEPVSALDVSVQAQVLNLLDDMQAERGLTYLLISHDLAVVAHMSDHVGVMYLGALQEQGPVEQVLAAPRHPYTRALIAAAEPVRGRLAEPLQGEVPSPLAPPSGCVFHPRCPAASARCRREAPPLRQVAQGHWAACHNA</sequence>
<dbReference type="InterPro" id="IPR050319">
    <property type="entry name" value="ABC_transp_ATP-bind"/>
</dbReference>
<dbReference type="RefSeq" id="WP_190420714.1">
    <property type="nucleotide sequence ID" value="NZ_JAAOCA010000013.1"/>
</dbReference>
<dbReference type="InterPro" id="IPR027417">
    <property type="entry name" value="P-loop_NTPase"/>
</dbReference>
<evidence type="ECO:0000256" key="3">
    <source>
        <dbReference type="ARBA" id="ARBA00022741"/>
    </source>
</evidence>
<evidence type="ECO:0000259" key="5">
    <source>
        <dbReference type="PROSITE" id="PS50893"/>
    </source>
</evidence>
<dbReference type="InterPro" id="IPR013563">
    <property type="entry name" value="Oligopep_ABC_C"/>
</dbReference>